<proteinExistence type="predicted"/>
<feature type="compositionally biased region" description="Basic and acidic residues" evidence="1">
    <location>
        <begin position="66"/>
        <end position="79"/>
    </location>
</feature>
<dbReference type="AlphaFoldDB" id="A0A3L6G1U0"/>
<dbReference type="Proteomes" id="UP000251960">
    <property type="component" value="Chromosome 2"/>
</dbReference>
<evidence type="ECO:0000256" key="1">
    <source>
        <dbReference type="SAM" id="MobiDB-lite"/>
    </source>
</evidence>
<evidence type="ECO:0000313" key="2">
    <source>
        <dbReference type="EMBL" id="PWZ41047.1"/>
    </source>
</evidence>
<feature type="compositionally biased region" description="Polar residues" evidence="1">
    <location>
        <begin position="14"/>
        <end position="23"/>
    </location>
</feature>
<feature type="compositionally biased region" description="Acidic residues" evidence="1">
    <location>
        <begin position="155"/>
        <end position="169"/>
    </location>
</feature>
<feature type="region of interest" description="Disordered" evidence="1">
    <location>
        <begin position="1"/>
        <end position="36"/>
    </location>
</feature>
<comment type="caution">
    <text evidence="2">The sequence shown here is derived from an EMBL/GenBank/DDBJ whole genome shotgun (WGS) entry which is preliminary data.</text>
</comment>
<feature type="region of interest" description="Disordered" evidence="1">
    <location>
        <begin position="54"/>
        <end position="88"/>
    </location>
</feature>
<gene>
    <name evidence="2" type="ORF">Zm00014a_018911</name>
</gene>
<feature type="compositionally biased region" description="Low complexity" evidence="1">
    <location>
        <begin position="24"/>
        <end position="36"/>
    </location>
</feature>
<protein>
    <submittedName>
        <fullName evidence="2">Uncharacterized protein</fullName>
    </submittedName>
</protein>
<sequence>MMVPGPAPTMPAVTMSTNRDNQMASMASGSGSGCASTGASLVAANTLAVAVQETTPVNGAGEGEDGERTTDIGVKESDTKKRKPKRQTSGVWDYFIMSIVQRREIRARPRNKFGQNARSANRNDKVPSIVEEFMADENEYSSTIEEGQNQADNEGNGEDSEDEGSDMEL</sequence>
<name>A0A3L6G1U0_MAIZE</name>
<feature type="compositionally biased region" description="Polar residues" evidence="1">
    <location>
        <begin position="140"/>
        <end position="151"/>
    </location>
</feature>
<feature type="region of interest" description="Disordered" evidence="1">
    <location>
        <begin position="134"/>
        <end position="169"/>
    </location>
</feature>
<dbReference type="EMBL" id="NCVQ01000003">
    <property type="protein sequence ID" value="PWZ41047.1"/>
    <property type="molecule type" value="Genomic_DNA"/>
</dbReference>
<reference evidence="2" key="1">
    <citation type="journal article" date="2018" name="Nat. Genet.">
        <title>Extensive intraspecific gene order and gene structural variations between Mo17 and other maize genomes.</title>
        <authorList>
            <person name="Sun S."/>
            <person name="Zhou Y."/>
            <person name="Chen J."/>
            <person name="Shi J."/>
            <person name="Zhao H."/>
            <person name="Zhao H."/>
            <person name="Song W."/>
            <person name="Zhang M."/>
            <person name="Cui Y."/>
            <person name="Dong X."/>
            <person name="Liu H."/>
            <person name="Ma X."/>
            <person name="Jiao Y."/>
            <person name="Wang B."/>
            <person name="Wei X."/>
            <person name="Stein J.C."/>
            <person name="Glaubitz J.C."/>
            <person name="Lu F."/>
            <person name="Yu G."/>
            <person name="Liang C."/>
            <person name="Fengler K."/>
            <person name="Li B."/>
            <person name="Rafalski A."/>
            <person name="Schnable P.S."/>
            <person name="Ware D.H."/>
            <person name="Buckler E.S."/>
            <person name="Lai J."/>
        </authorList>
    </citation>
    <scope>NUCLEOTIDE SEQUENCE [LARGE SCALE GENOMIC DNA]</scope>
    <source>
        <tissue evidence="2">Seedling</tissue>
    </source>
</reference>
<accession>A0A3L6G1U0</accession>
<organism evidence="2">
    <name type="scientific">Zea mays</name>
    <name type="common">Maize</name>
    <dbReference type="NCBI Taxonomy" id="4577"/>
    <lineage>
        <taxon>Eukaryota</taxon>
        <taxon>Viridiplantae</taxon>
        <taxon>Streptophyta</taxon>
        <taxon>Embryophyta</taxon>
        <taxon>Tracheophyta</taxon>
        <taxon>Spermatophyta</taxon>
        <taxon>Magnoliopsida</taxon>
        <taxon>Liliopsida</taxon>
        <taxon>Poales</taxon>
        <taxon>Poaceae</taxon>
        <taxon>PACMAD clade</taxon>
        <taxon>Panicoideae</taxon>
        <taxon>Andropogonodae</taxon>
        <taxon>Andropogoneae</taxon>
        <taxon>Tripsacinae</taxon>
        <taxon>Zea</taxon>
    </lineage>
</organism>